<feature type="domain" description="Ribosomal RNA large subunit methyltransferase K/L-like methyltransferase" evidence="1">
    <location>
        <begin position="1"/>
        <end position="82"/>
    </location>
</feature>
<name>A0A6G2DPE2_STREE</name>
<dbReference type="InterPro" id="IPR029063">
    <property type="entry name" value="SAM-dependent_MTases_sf"/>
</dbReference>
<dbReference type="SUPFAM" id="SSF53335">
    <property type="entry name" value="S-adenosyl-L-methionine-dependent methyltransferases"/>
    <property type="match status" value="1"/>
</dbReference>
<dbReference type="InterPro" id="IPR002052">
    <property type="entry name" value="DNA_methylase_N6_adenine_CS"/>
</dbReference>
<dbReference type="GO" id="GO:0003676">
    <property type="term" value="F:nucleic acid binding"/>
    <property type="evidence" value="ECO:0007669"/>
    <property type="project" value="InterPro"/>
</dbReference>
<reference evidence="2 3" key="1">
    <citation type="submission" date="2019-11" db="EMBL/GenBank/DDBJ databases">
        <title>Growth characteristics of pneumococcus vary with the chemical composition of the capsule and with environmental conditions.</title>
        <authorList>
            <person name="Tothpal A."/>
            <person name="Desobry K."/>
            <person name="Joshi S."/>
            <person name="Wyllie A.L."/>
            <person name="Weinberger D.M."/>
        </authorList>
    </citation>
    <scope>NUCLEOTIDE SEQUENCE [LARGE SCALE GENOMIC DNA]</scope>
    <source>
        <strain evidence="3">pnumococcus15C</strain>
    </source>
</reference>
<dbReference type="PANTHER" id="PTHR47313:SF1">
    <property type="entry name" value="RIBOSOMAL RNA LARGE SUBUNIT METHYLTRANSFERASE K_L"/>
    <property type="match status" value="1"/>
</dbReference>
<dbReference type="RefSeq" id="WP_155474106.1">
    <property type="nucleotide sequence ID" value="NZ_WNIB01000777.1"/>
</dbReference>
<evidence type="ECO:0000313" key="3">
    <source>
        <dbReference type="Proteomes" id="UP000476212"/>
    </source>
</evidence>
<accession>A0A6G2DPE2</accession>
<sequence>IMGCDIDARMVEIAKANAQAAGVAGDITFKQMRVQDLRSDKINGVIISNPPYGERLSDDAGVTKLYSEMGQVFAPLKTWSKFILTS</sequence>
<keyword evidence="2" id="KW-0489">Methyltransferase</keyword>
<dbReference type="EMBL" id="WNIB01000777">
    <property type="protein sequence ID" value="MTV91611.1"/>
    <property type="molecule type" value="Genomic_DNA"/>
</dbReference>
<feature type="non-terminal residue" evidence="2">
    <location>
        <position position="1"/>
    </location>
</feature>
<dbReference type="GO" id="GO:0008990">
    <property type="term" value="F:rRNA (guanine-N2-)-methyltransferase activity"/>
    <property type="evidence" value="ECO:0007669"/>
    <property type="project" value="TreeGrafter"/>
</dbReference>
<dbReference type="AlphaFoldDB" id="A0A6G2DPE2"/>
<dbReference type="PANTHER" id="PTHR47313">
    <property type="entry name" value="RIBOSOMAL RNA LARGE SUBUNIT METHYLTRANSFERASE K/L"/>
    <property type="match status" value="1"/>
</dbReference>
<comment type="caution">
    <text evidence="2">The sequence shown here is derived from an EMBL/GenBank/DDBJ whole genome shotgun (WGS) entry which is preliminary data.</text>
</comment>
<dbReference type="Pfam" id="PF01170">
    <property type="entry name" value="UPF0020"/>
    <property type="match status" value="1"/>
</dbReference>
<dbReference type="GO" id="GO:0070043">
    <property type="term" value="F:rRNA (guanine-N7-)-methyltransferase activity"/>
    <property type="evidence" value="ECO:0007669"/>
    <property type="project" value="TreeGrafter"/>
</dbReference>
<dbReference type="InterPro" id="IPR000241">
    <property type="entry name" value="RlmKL-like_Mtase"/>
</dbReference>
<protein>
    <submittedName>
        <fullName evidence="2">Methyltransferase</fullName>
    </submittedName>
</protein>
<proteinExistence type="predicted"/>
<evidence type="ECO:0000313" key="2">
    <source>
        <dbReference type="EMBL" id="MTV91611.1"/>
    </source>
</evidence>
<feature type="non-terminal residue" evidence="2">
    <location>
        <position position="86"/>
    </location>
</feature>
<evidence type="ECO:0000259" key="1">
    <source>
        <dbReference type="Pfam" id="PF01170"/>
    </source>
</evidence>
<dbReference type="Gene3D" id="3.40.50.150">
    <property type="entry name" value="Vaccinia Virus protein VP39"/>
    <property type="match status" value="1"/>
</dbReference>
<gene>
    <name evidence="2" type="ORF">GM544_14500</name>
</gene>
<dbReference type="PROSITE" id="PS00092">
    <property type="entry name" value="N6_MTASE"/>
    <property type="match status" value="1"/>
</dbReference>
<organism evidence="2 3">
    <name type="scientific">Streptococcus pneumoniae</name>
    <dbReference type="NCBI Taxonomy" id="1313"/>
    <lineage>
        <taxon>Bacteria</taxon>
        <taxon>Bacillati</taxon>
        <taxon>Bacillota</taxon>
        <taxon>Bacilli</taxon>
        <taxon>Lactobacillales</taxon>
        <taxon>Streptococcaceae</taxon>
        <taxon>Streptococcus</taxon>
    </lineage>
</organism>
<dbReference type="Proteomes" id="UP000476212">
    <property type="component" value="Unassembled WGS sequence"/>
</dbReference>
<keyword evidence="2" id="KW-0808">Transferase</keyword>